<dbReference type="InterPro" id="IPR001005">
    <property type="entry name" value="SANT/Myb"/>
</dbReference>
<feature type="compositionally biased region" description="Low complexity" evidence="1">
    <location>
        <begin position="463"/>
        <end position="476"/>
    </location>
</feature>
<feature type="domain" description="HTH myb-type" evidence="3">
    <location>
        <begin position="25"/>
        <end position="81"/>
    </location>
</feature>
<evidence type="ECO:0000313" key="5">
    <source>
        <dbReference type="Proteomes" id="UP001165090"/>
    </source>
</evidence>
<feature type="compositionally biased region" description="Low complexity" evidence="1">
    <location>
        <begin position="1709"/>
        <end position="1719"/>
    </location>
</feature>
<dbReference type="CDD" id="cd00167">
    <property type="entry name" value="SANT"/>
    <property type="match status" value="4"/>
</dbReference>
<dbReference type="SMART" id="SM00717">
    <property type="entry name" value="SANT"/>
    <property type="match status" value="4"/>
</dbReference>
<feature type="compositionally biased region" description="Low complexity" evidence="1">
    <location>
        <begin position="747"/>
        <end position="760"/>
    </location>
</feature>
<dbReference type="PANTHER" id="PTHR45614:SF232">
    <property type="entry name" value="TRANSCRIPTION FACTOR MYB3R-2"/>
    <property type="match status" value="1"/>
</dbReference>
<feature type="compositionally biased region" description="Basic and acidic residues" evidence="1">
    <location>
        <begin position="221"/>
        <end position="234"/>
    </location>
</feature>
<dbReference type="EMBL" id="BSDZ01000015">
    <property type="protein sequence ID" value="GLI63254.1"/>
    <property type="molecule type" value="Genomic_DNA"/>
</dbReference>
<feature type="compositionally biased region" description="Pro residues" evidence="1">
    <location>
        <begin position="637"/>
        <end position="646"/>
    </location>
</feature>
<dbReference type="InterPro" id="IPR050560">
    <property type="entry name" value="MYB_TF"/>
</dbReference>
<comment type="caution">
    <text evidence="4">The sequence shown here is derived from an EMBL/GenBank/DDBJ whole genome shotgun (WGS) entry which is preliminary data.</text>
</comment>
<dbReference type="Gene3D" id="1.10.10.60">
    <property type="entry name" value="Homeodomain-like"/>
    <property type="match status" value="4"/>
</dbReference>
<feature type="domain" description="HTH myb-type" evidence="3">
    <location>
        <begin position="1225"/>
        <end position="1280"/>
    </location>
</feature>
<feature type="compositionally biased region" description="Acidic residues" evidence="1">
    <location>
        <begin position="203"/>
        <end position="217"/>
    </location>
</feature>
<evidence type="ECO:0000256" key="1">
    <source>
        <dbReference type="SAM" id="MobiDB-lite"/>
    </source>
</evidence>
<feature type="region of interest" description="Disordered" evidence="1">
    <location>
        <begin position="1"/>
        <end position="25"/>
    </location>
</feature>
<feature type="compositionally biased region" description="Pro residues" evidence="1">
    <location>
        <begin position="726"/>
        <end position="738"/>
    </location>
</feature>
<evidence type="ECO:0000259" key="2">
    <source>
        <dbReference type="PROSITE" id="PS50090"/>
    </source>
</evidence>
<feature type="compositionally biased region" description="Polar residues" evidence="1">
    <location>
        <begin position="1519"/>
        <end position="1536"/>
    </location>
</feature>
<dbReference type="InterPro" id="IPR009057">
    <property type="entry name" value="Homeodomain-like_sf"/>
</dbReference>
<protein>
    <submittedName>
        <fullName evidence="4">Uncharacterized protein</fullName>
    </submittedName>
</protein>
<evidence type="ECO:0000259" key="3">
    <source>
        <dbReference type="PROSITE" id="PS51294"/>
    </source>
</evidence>
<feature type="compositionally biased region" description="Low complexity" evidence="1">
    <location>
        <begin position="1584"/>
        <end position="1604"/>
    </location>
</feature>
<feature type="region of interest" description="Disordered" evidence="1">
    <location>
        <begin position="453"/>
        <end position="538"/>
    </location>
</feature>
<feature type="region of interest" description="Disordered" evidence="1">
    <location>
        <begin position="1181"/>
        <end position="1216"/>
    </location>
</feature>
<sequence length="1813" mass="185198">MTAVQLEGSSQPNVGGGGSLQTGNNRTVLRGGWKAEEDAALRRCVGSLGTRSWTEVAALLNAQLGRAPSRGRTGKQCRERWAYHLRPDIRTGAWTEEEDKVIIAAHKSLGNKWRKIAMLLTGRTEEAVKNHWNSTVRQKLEERPGHPQQRPGEKGQGPSILKQYIMSLGLQPQKRAGGDGGFGVQRSDGGRGRDAGEVSSVDGSDDDDGDDVQEADQGDGITREGDERLGESGGRRGSGVVRDVRAASSDGVGEEEEEEGQAVAPAVTARVIESAECLPNPTPEGRGRVTDGDTVAHAAVQSAGRHLAGAVALPLPPPRTPVLRPVGPPPACVTTQTVAAAVPATAELPAAGAASPMYSTMGGPAAMAEHTSPAAFTAAAAAAATALRRPPVLPCDFAASMGALGAMGMMGLGLMSPANLMGTAPSPLFMLPPQPVGMAGRAEVDQATGAAVPAAPLQPPMPASRADASAAAAATFVPPPPPAAIGTDGGGGRGGAAAAGSDISRSPKRRRLLGHLHQQQVHQQTQQTQEQQHLPQQGLEEQQAPMNISAVVPPHAAVVMHPALALHSYMMSSSAAAYFMEMHKAAAVSAVAAAAAASASTGPLAWGHRTLLSLHPQFPFQPDEAVQPQPFNHLPQPQQPAQPEQPPQHQRGEEESVDGPAGTRYNPGTSRNAPSHPHPPPPPPPPPPPHPHPREEVSTEDPLAPTIRPGPPTPLSMVPGPLRSRPQPPPPPPLPPPRTTSAVLVRGGATSPPGSSADPAAAAAAAPASLCQGGRPGIIRCAVSVGGRSGSGCGTSCGGDACAWEEVGADAAPMRADTGALGNPGELIARSDGMTAAAGPCCTVSPHLVAPLPPPSVVAPCVSSLQQLQPGSHSRERHLGLDRRYDLGNRQPTELQYNHALGCHLPPQRPYTCHSRKPDVPPIPAGACRSPASERDGQLQEAVQRCQIHHDPRQAGNMEEAAPAAAAAAAASIPALVATAAVSTRNDAGNSGESAAAVVTATGAKPSTHGCDEALLAILPYLPRAVHDVATANAQQQTGAAAAAAALSEHAAFQQSAPTAAAAALPVHAQIPPLPLPPPLTQPPPQVPTCAASFAGSAPSVGHEVGERGSLRESGAAPFSAQSACQSCTSTPGAGGGSGPNPSKRVWSEAESRALVELVGSLGEGNWCRVARGLNSKFAQSASPAEGAGHHHPLHAAGPGSRGADGTSGRRSAKQCRERWLHHLKPDISKKSWNEQEEWALVVAHAEVGNRWADIARKLGGARSENTVKNHWNSALRRKQLWRYADMRISVLDSYQVVHGFKKVSPEVHEDVLAAVAVAEQRLPVPCSGGGGRSGAGDGGGGAGGGCNGAKAPRSARRHGNVSSNIIPGAGGGFELVGLTSPGNAAEASQGKPDANTAAAGEVQQQPPMVVAVPSASAGSAVITGEAPLLLPPDGMATLPGTTNSGALHGRLVVGGAAIACAADNQGLGNHLEGRQGQHLQQLQLAEQQLHPHVAGERPIQSTVGAASELPAAEMAISRDQQQQQKPTNASVLPSGSNGGMVAMSSGNGGLHSLQLQPQPQFHNQLLQLQQDVAPMNSRGPRDSVLSATTLPPPTAAGVPGPARLLPLLQPEPLAAAASSPSLALPPMVEACGVDLAAAVAAAAAQHHRQHRHQVGPLMTPAEAIAAATAAAAASVAAGPPPLHQQRQQQGTAVQAVSLSEMPPSAAFQQQQQQTHPQAPVLQPPHQLLLVQEQLQQQQVLLQQHLAQMLAAHAAAHAHTAAPVGPSPAPPAAAAAAAVATPAAQLPQASGGLPGTSGNVDVGEEHCMLDFFA</sequence>
<feature type="domain" description="Myb-like" evidence="2">
    <location>
        <begin position="1139"/>
        <end position="1224"/>
    </location>
</feature>
<feature type="compositionally biased region" description="Polar residues" evidence="1">
    <location>
        <begin position="1120"/>
        <end position="1129"/>
    </location>
</feature>
<feature type="compositionally biased region" description="Gly residues" evidence="1">
    <location>
        <begin position="487"/>
        <end position="497"/>
    </location>
</feature>
<proteinExistence type="predicted"/>
<feature type="compositionally biased region" description="Pro residues" evidence="1">
    <location>
        <begin position="676"/>
        <end position="690"/>
    </location>
</feature>
<feature type="region of interest" description="Disordered" evidence="1">
    <location>
        <begin position="1516"/>
        <end position="1541"/>
    </location>
</feature>
<evidence type="ECO:0000313" key="4">
    <source>
        <dbReference type="EMBL" id="GLI63254.1"/>
    </source>
</evidence>
<dbReference type="InterPro" id="IPR017930">
    <property type="entry name" value="Myb_dom"/>
</dbReference>
<feature type="region of interest" description="Disordered" evidence="1">
    <location>
        <begin position="620"/>
        <end position="760"/>
    </location>
</feature>
<feature type="region of interest" description="Disordered" evidence="1">
    <location>
        <begin position="136"/>
        <end position="158"/>
    </location>
</feature>
<dbReference type="Pfam" id="PF00249">
    <property type="entry name" value="Myb_DNA-binding"/>
    <property type="match status" value="3"/>
</dbReference>
<feature type="region of interest" description="Disordered" evidence="1">
    <location>
        <begin position="1381"/>
        <end position="1402"/>
    </location>
</feature>
<feature type="region of interest" description="Disordered" evidence="1">
    <location>
        <begin position="1329"/>
        <end position="1364"/>
    </location>
</feature>
<dbReference type="Proteomes" id="UP001165090">
    <property type="component" value="Unassembled WGS sequence"/>
</dbReference>
<feature type="domain" description="Myb-like" evidence="2">
    <location>
        <begin position="1225"/>
        <end position="1276"/>
    </location>
</feature>
<dbReference type="PANTHER" id="PTHR45614">
    <property type="entry name" value="MYB PROTEIN-RELATED"/>
    <property type="match status" value="1"/>
</dbReference>
<feature type="region of interest" description="Disordered" evidence="1">
    <location>
        <begin position="1074"/>
        <end position="1148"/>
    </location>
</feature>
<keyword evidence="5" id="KW-1185">Reference proteome</keyword>
<feature type="region of interest" description="Disordered" evidence="1">
    <location>
        <begin position="1577"/>
        <end position="1604"/>
    </location>
</feature>
<feature type="compositionally biased region" description="Pro residues" evidence="1">
    <location>
        <begin position="1074"/>
        <end position="1087"/>
    </location>
</feature>
<feature type="compositionally biased region" description="Gly residues" evidence="1">
    <location>
        <begin position="1329"/>
        <end position="1348"/>
    </location>
</feature>
<feature type="domain" description="Myb-like" evidence="2">
    <location>
        <begin position="25"/>
        <end position="85"/>
    </location>
</feature>
<dbReference type="SUPFAM" id="SSF46689">
    <property type="entry name" value="Homeodomain-like"/>
    <property type="match status" value="2"/>
</dbReference>
<feature type="region of interest" description="Disordered" evidence="1">
    <location>
        <begin position="1676"/>
        <end position="1719"/>
    </location>
</feature>
<feature type="domain" description="HTH myb-type" evidence="3">
    <location>
        <begin position="86"/>
        <end position="140"/>
    </location>
</feature>
<gene>
    <name evidence="4" type="ORF">VaNZ11_006154</name>
</gene>
<name>A0ABQ5S0K4_9CHLO</name>
<dbReference type="PROSITE" id="PS50090">
    <property type="entry name" value="MYB_LIKE"/>
    <property type="match status" value="4"/>
</dbReference>
<feature type="compositionally biased region" description="Low complexity" evidence="1">
    <location>
        <begin position="515"/>
        <end position="538"/>
    </location>
</feature>
<organism evidence="4 5">
    <name type="scientific">Volvox africanus</name>
    <dbReference type="NCBI Taxonomy" id="51714"/>
    <lineage>
        <taxon>Eukaryota</taxon>
        <taxon>Viridiplantae</taxon>
        <taxon>Chlorophyta</taxon>
        <taxon>core chlorophytes</taxon>
        <taxon>Chlorophyceae</taxon>
        <taxon>CS clade</taxon>
        <taxon>Chlamydomonadales</taxon>
        <taxon>Volvocaceae</taxon>
        <taxon>Volvox</taxon>
    </lineage>
</organism>
<dbReference type="PROSITE" id="PS51294">
    <property type="entry name" value="HTH_MYB"/>
    <property type="match status" value="3"/>
</dbReference>
<feature type="domain" description="Myb-like" evidence="2">
    <location>
        <begin position="86"/>
        <end position="136"/>
    </location>
</feature>
<feature type="region of interest" description="Disordered" evidence="1">
    <location>
        <begin position="172"/>
        <end position="264"/>
    </location>
</feature>
<reference evidence="4 5" key="1">
    <citation type="journal article" date="2023" name="IScience">
        <title>Expanded male sex-determining region conserved during the evolution of homothallism in the green alga Volvox.</title>
        <authorList>
            <person name="Yamamoto K."/>
            <person name="Matsuzaki R."/>
            <person name="Mahakham W."/>
            <person name="Heman W."/>
            <person name="Sekimoto H."/>
            <person name="Kawachi M."/>
            <person name="Minakuchi Y."/>
            <person name="Toyoda A."/>
            <person name="Nozaki H."/>
        </authorList>
    </citation>
    <scope>NUCLEOTIDE SEQUENCE [LARGE SCALE GENOMIC DNA]</scope>
    <source>
        <strain evidence="4 5">NIES-4468</strain>
    </source>
</reference>
<accession>A0ABQ5S0K4</accession>